<dbReference type="InterPro" id="IPR003758">
    <property type="entry name" value="LpxK"/>
</dbReference>
<feature type="binding site" evidence="13">
    <location>
        <begin position="55"/>
        <end position="62"/>
    </location>
    <ligand>
        <name>ATP</name>
        <dbReference type="ChEBI" id="CHEBI:30616"/>
    </ligand>
</feature>
<dbReference type="GO" id="GO:0005886">
    <property type="term" value="C:plasma membrane"/>
    <property type="evidence" value="ECO:0007669"/>
    <property type="project" value="TreeGrafter"/>
</dbReference>
<comment type="pathway">
    <text evidence="2 13">Glycolipid biosynthesis; lipid IV(A) biosynthesis; lipid IV(A) from (3R)-3-hydroxytetradecanoyl-[acyl-carrier-protein] and UDP-N-acetyl-alpha-D-glucosamine: step 6/6.</text>
</comment>
<keyword evidence="8 13" id="KW-0547">Nucleotide-binding</keyword>
<dbReference type="HAMAP" id="MF_00409">
    <property type="entry name" value="LpxK"/>
    <property type="match status" value="1"/>
</dbReference>
<evidence type="ECO:0000256" key="7">
    <source>
        <dbReference type="ARBA" id="ARBA00022679"/>
    </source>
</evidence>
<accession>A0A6P1T5N1</accession>
<keyword evidence="10 13" id="KW-0067">ATP-binding</keyword>
<keyword evidence="6 13" id="KW-0441">Lipid A biosynthesis</keyword>
<dbReference type="AlphaFoldDB" id="A0A6P1T5N1"/>
<keyword evidence="11 13" id="KW-0443">Lipid metabolism</keyword>
<dbReference type="GO" id="GO:0009029">
    <property type="term" value="F:lipid-A 4'-kinase activity"/>
    <property type="evidence" value="ECO:0007669"/>
    <property type="project" value="UniProtKB-UniRule"/>
</dbReference>
<dbReference type="NCBIfam" id="TIGR00682">
    <property type="entry name" value="lpxK"/>
    <property type="match status" value="1"/>
</dbReference>
<evidence type="ECO:0000256" key="10">
    <source>
        <dbReference type="ARBA" id="ARBA00022840"/>
    </source>
</evidence>
<dbReference type="Proteomes" id="UP000464495">
    <property type="component" value="Chromosome"/>
</dbReference>
<evidence type="ECO:0000256" key="3">
    <source>
        <dbReference type="ARBA" id="ARBA00012071"/>
    </source>
</evidence>
<evidence type="ECO:0000256" key="5">
    <source>
        <dbReference type="ARBA" id="ARBA00022516"/>
    </source>
</evidence>
<comment type="similarity">
    <text evidence="13">Belongs to the LpxK family.</text>
</comment>
<dbReference type="InterPro" id="IPR027417">
    <property type="entry name" value="P-loop_NTPase"/>
</dbReference>
<dbReference type="KEGG" id="amaq:GO499_17075"/>
<organism evidence="14 15">
    <name type="scientific">Algicella marina</name>
    <dbReference type="NCBI Taxonomy" id="2683284"/>
    <lineage>
        <taxon>Bacteria</taxon>
        <taxon>Pseudomonadati</taxon>
        <taxon>Pseudomonadota</taxon>
        <taxon>Alphaproteobacteria</taxon>
        <taxon>Rhodobacterales</taxon>
        <taxon>Paracoccaceae</taxon>
        <taxon>Algicella</taxon>
    </lineage>
</organism>
<name>A0A6P1T5N1_9RHOB</name>
<evidence type="ECO:0000313" key="14">
    <source>
        <dbReference type="EMBL" id="QHQ36766.1"/>
    </source>
</evidence>
<evidence type="ECO:0000256" key="13">
    <source>
        <dbReference type="HAMAP-Rule" id="MF_00409"/>
    </source>
</evidence>
<keyword evidence="15" id="KW-1185">Reference proteome</keyword>
<gene>
    <name evidence="13" type="primary">lpxK</name>
    <name evidence="14" type="ORF">GO499_17075</name>
</gene>
<proteinExistence type="inferred from homology"/>
<dbReference type="EMBL" id="CP046620">
    <property type="protein sequence ID" value="QHQ36766.1"/>
    <property type="molecule type" value="Genomic_DNA"/>
</dbReference>
<evidence type="ECO:0000256" key="4">
    <source>
        <dbReference type="ARBA" id="ARBA00016436"/>
    </source>
</evidence>
<comment type="function">
    <text evidence="1 13">Transfers the gamma-phosphate of ATP to the 4'-position of a tetraacyldisaccharide 1-phosphate intermediate (termed DS-1-P) to form tetraacyldisaccharide 1,4'-bis-phosphate (lipid IVA).</text>
</comment>
<dbReference type="GO" id="GO:0005524">
    <property type="term" value="F:ATP binding"/>
    <property type="evidence" value="ECO:0007669"/>
    <property type="project" value="UniProtKB-UniRule"/>
</dbReference>
<sequence>MRQPGFWQADRGNAGVLPLLLSPLAQIWTEAARRRVARPPIFTPQVPVICVGNISIGGTGKTPVVTALLARLADRKPHVISRGHGGSLDGPLRVEPTHRADEVGDEPLLLAAFGPVWVAKARAEAAVAAQAAGAGTIIMDDGFQNPEVAKTVNIVVVDAETGFGNGRVIPAGPLREPLAAGLARADLLVTLGPEAAQARLEGDWPEIAGKPRLRARLAPLAMGLPWKGRRVLAFAGIGRPAKFFATLRAEGADVVATRSFSDHAPYGPAILSRLKADAQAAGAQLVTTEKDAVRLPDDFRREVQVLPVRLESADWAPLDAALSQI</sequence>
<dbReference type="PANTHER" id="PTHR42724">
    <property type="entry name" value="TETRAACYLDISACCHARIDE 4'-KINASE"/>
    <property type="match status" value="1"/>
</dbReference>
<keyword evidence="7 13" id="KW-0808">Transferase</keyword>
<dbReference type="Pfam" id="PF02606">
    <property type="entry name" value="LpxK"/>
    <property type="match status" value="1"/>
</dbReference>
<evidence type="ECO:0000256" key="1">
    <source>
        <dbReference type="ARBA" id="ARBA00002274"/>
    </source>
</evidence>
<comment type="catalytic activity">
    <reaction evidence="13">
        <text>a lipid A disaccharide + ATP = a lipid IVA + ADP + H(+)</text>
        <dbReference type="Rhea" id="RHEA:67840"/>
        <dbReference type="ChEBI" id="CHEBI:15378"/>
        <dbReference type="ChEBI" id="CHEBI:30616"/>
        <dbReference type="ChEBI" id="CHEBI:176343"/>
        <dbReference type="ChEBI" id="CHEBI:176425"/>
        <dbReference type="ChEBI" id="CHEBI:456216"/>
        <dbReference type="EC" id="2.7.1.130"/>
    </reaction>
</comment>
<keyword evidence="9 13" id="KW-0418">Kinase</keyword>
<dbReference type="EC" id="2.7.1.130" evidence="3 13"/>
<protein>
    <recommendedName>
        <fullName evidence="4 13">Tetraacyldisaccharide 4'-kinase</fullName>
        <ecNumber evidence="3 13">2.7.1.130</ecNumber>
    </recommendedName>
    <alternativeName>
        <fullName evidence="12 13">Lipid A 4'-kinase</fullName>
    </alternativeName>
</protein>
<dbReference type="UniPathway" id="UPA00359">
    <property type="reaction ID" value="UER00482"/>
</dbReference>
<evidence type="ECO:0000256" key="9">
    <source>
        <dbReference type="ARBA" id="ARBA00022777"/>
    </source>
</evidence>
<evidence type="ECO:0000313" key="15">
    <source>
        <dbReference type="Proteomes" id="UP000464495"/>
    </source>
</evidence>
<keyword evidence="5 13" id="KW-0444">Lipid biosynthesis</keyword>
<dbReference type="RefSeq" id="WP_161863310.1">
    <property type="nucleotide sequence ID" value="NZ_CP046620.1"/>
</dbReference>
<evidence type="ECO:0000256" key="6">
    <source>
        <dbReference type="ARBA" id="ARBA00022556"/>
    </source>
</evidence>
<evidence type="ECO:0000256" key="2">
    <source>
        <dbReference type="ARBA" id="ARBA00004870"/>
    </source>
</evidence>
<dbReference type="GO" id="GO:0009244">
    <property type="term" value="P:lipopolysaccharide core region biosynthetic process"/>
    <property type="evidence" value="ECO:0007669"/>
    <property type="project" value="TreeGrafter"/>
</dbReference>
<evidence type="ECO:0000256" key="12">
    <source>
        <dbReference type="ARBA" id="ARBA00029757"/>
    </source>
</evidence>
<dbReference type="GO" id="GO:0009245">
    <property type="term" value="P:lipid A biosynthetic process"/>
    <property type="evidence" value="ECO:0007669"/>
    <property type="project" value="UniProtKB-UniRule"/>
</dbReference>
<evidence type="ECO:0000256" key="11">
    <source>
        <dbReference type="ARBA" id="ARBA00023098"/>
    </source>
</evidence>
<dbReference type="SUPFAM" id="SSF52540">
    <property type="entry name" value="P-loop containing nucleoside triphosphate hydrolases"/>
    <property type="match status" value="1"/>
</dbReference>
<reference evidence="14 15" key="1">
    <citation type="submission" date="2019-12" db="EMBL/GenBank/DDBJ databases">
        <title>Complete genome sequence of Algicella marina strain 9Alg 56(T) isolated from the red alga Tichocarpus crinitus.</title>
        <authorList>
            <person name="Kim S.-G."/>
            <person name="Nedashkovskaya O.I."/>
        </authorList>
    </citation>
    <scope>NUCLEOTIDE SEQUENCE [LARGE SCALE GENOMIC DNA]</scope>
    <source>
        <strain evidence="14 15">9Alg 56</strain>
    </source>
</reference>
<dbReference type="PANTHER" id="PTHR42724:SF1">
    <property type="entry name" value="TETRAACYLDISACCHARIDE 4'-KINASE, MITOCHONDRIAL-RELATED"/>
    <property type="match status" value="1"/>
</dbReference>
<evidence type="ECO:0000256" key="8">
    <source>
        <dbReference type="ARBA" id="ARBA00022741"/>
    </source>
</evidence>